<feature type="region of interest" description="Disordered" evidence="1">
    <location>
        <begin position="186"/>
        <end position="207"/>
    </location>
</feature>
<proteinExistence type="predicted"/>
<dbReference type="Gene3D" id="3.40.50.300">
    <property type="entry name" value="P-loop containing nucleotide triphosphate hydrolases"/>
    <property type="match status" value="1"/>
</dbReference>
<protein>
    <submittedName>
        <fullName evidence="3">Putative ATP-dependent RNA helicase DDX10</fullName>
    </submittedName>
</protein>
<dbReference type="InterPro" id="IPR011545">
    <property type="entry name" value="DEAD/DEAH_box_helicase_dom"/>
</dbReference>
<sequence>MARDKFWYNVLKEAGPVEERSSVPCSFLSRKEFDINQQNNKIEDEQTLALQLQKKLKENQTFAVLRIVGKIHDFSANLIFGGKNLKHEAERINNINILLCTPGRLLQQVDETICFHASNIQMLVLSEAVKQLDVFGLDLKQNQTFSKKESSQSSVKEKLTKVAEAKEVMKRNIKANKKIIFTDEAVATDSKSASKDVEEENDTGGIN</sequence>
<feature type="compositionally biased region" description="Acidic residues" evidence="1">
    <location>
        <begin position="197"/>
        <end position="207"/>
    </location>
</feature>
<keyword evidence="3" id="KW-0378">Hydrolase</keyword>
<organism evidence="3 4">
    <name type="scientific">Microtus ochrogaster</name>
    <name type="common">Prairie vole</name>
    <dbReference type="NCBI Taxonomy" id="79684"/>
    <lineage>
        <taxon>Eukaryota</taxon>
        <taxon>Metazoa</taxon>
        <taxon>Chordata</taxon>
        <taxon>Craniata</taxon>
        <taxon>Vertebrata</taxon>
        <taxon>Euteleostomi</taxon>
        <taxon>Mammalia</taxon>
        <taxon>Eutheria</taxon>
        <taxon>Euarchontoglires</taxon>
        <taxon>Glires</taxon>
        <taxon>Rodentia</taxon>
        <taxon>Myomorpha</taxon>
        <taxon>Muroidea</taxon>
        <taxon>Cricetidae</taxon>
        <taxon>Arvicolinae</taxon>
        <taxon>Microtus</taxon>
    </lineage>
</organism>
<accession>A0A8J6FZM6</accession>
<evidence type="ECO:0000313" key="3">
    <source>
        <dbReference type="EMBL" id="KAH0500957.1"/>
    </source>
</evidence>
<reference evidence="3" key="1">
    <citation type="submission" date="2020-03" db="EMBL/GenBank/DDBJ databases">
        <title>Studies in the Genomics of Life Span.</title>
        <authorList>
            <person name="Glass D."/>
        </authorList>
    </citation>
    <scope>NUCLEOTIDE SEQUENCE</scope>
    <source>
        <strain evidence="3">LTLLF</strain>
        <tissue evidence="3">Muscle</tissue>
    </source>
</reference>
<dbReference type="InterPro" id="IPR027417">
    <property type="entry name" value="P-loop_NTPase"/>
</dbReference>
<dbReference type="GO" id="GO:0004386">
    <property type="term" value="F:helicase activity"/>
    <property type="evidence" value="ECO:0007669"/>
    <property type="project" value="UniProtKB-KW"/>
</dbReference>
<dbReference type="GO" id="GO:0005524">
    <property type="term" value="F:ATP binding"/>
    <property type="evidence" value="ECO:0007669"/>
    <property type="project" value="InterPro"/>
</dbReference>
<dbReference type="Pfam" id="PF00270">
    <property type="entry name" value="DEAD"/>
    <property type="match status" value="1"/>
</dbReference>
<evidence type="ECO:0000259" key="2">
    <source>
        <dbReference type="Pfam" id="PF00270"/>
    </source>
</evidence>
<evidence type="ECO:0000256" key="1">
    <source>
        <dbReference type="SAM" id="MobiDB-lite"/>
    </source>
</evidence>
<comment type="caution">
    <text evidence="3">The sequence shown here is derived from an EMBL/GenBank/DDBJ whole genome shotgun (WGS) entry which is preliminary data.</text>
</comment>
<dbReference type="SUPFAM" id="SSF52540">
    <property type="entry name" value="P-loop containing nucleoside triphosphate hydrolases"/>
    <property type="match status" value="1"/>
</dbReference>
<dbReference type="AlphaFoldDB" id="A0A8J6FZM6"/>
<gene>
    <name evidence="3" type="ORF">LTLLF_198970</name>
</gene>
<dbReference type="GO" id="GO:0003676">
    <property type="term" value="F:nucleic acid binding"/>
    <property type="evidence" value="ECO:0007669"/>
    <property type="project" value="InterPro"/>
</dbReference>
<keyword evidence="3" id="KW-0347">Helicase</keyword>
<keyword evidence="3" id="KW-0067">ATP-binding</keyword>
<keyword evidence="3" id="KW-0547">Nucleotide-binding</keyword>
<evidence type="ECO:0000313" key="4">
    <source>
        <dbReference type="Proteomes" id="UP000710432"/>
    </source>
</evidence>
<feature type="domain" description="DEAD/DEAH-box helicase" evidence="2">
    <location>
        <begin position="59"/>
        <end position="141"/>
    </location>
</feature>
<name>A0A8J6FZM6_MICOH</name>
<dbReference type="Proteomes" id="UP000710432">
    <property type="component" value="Unassembled WGS sequence"/>
</dbReference>
<dbReference type="EMBL" id="JAATJU010027000">
    <property type="protein sequence ID" value="KAH0500957.1"/>
    <property type="molecule type" value="Genomic_DNA"/>
</dbReference>